<evidence type="ECO:0000313" key="2">
    <source>
        <dbReference type="Proteomes" id="UP000199558"/>
    </source>
</evidence>
<reference evidence="2" key="1">
    <citation type="submission" date="2016-06" db="EMBL/GenBank/DDBJ databases">
        <authorList>
            <person name="Varghese N."/>
            <person name="Submissions Spin"/>
        </authorList>
    </citation>
    <scope>NUCLEOTIDE SEQUENCE [LARGE SCALE GENOMIC DNA]</scope>
    <source>
        <strain evidence="2">DSM 45794</strain>
    </source>
</reference>
<proteinExistence type="predicted"/>
<dbReference type="AlphaFoldDB" id="A0A1A9BGX0"/>
<gene>
    <name evidence="1" type="ORF">GA0070622_5305</name>
</gene>
<dbReference type="EMBL" id="FLRH01000004">
    <property type="protein sequence ID" value="SBT68209.1"/>
    <property type="molecule type" value="Genomic_DNA"/>
</dbReference>
<dbReference type="Proteomes" id="UP000199558">
    <property type="component" value="Unassembled WGS sequence"/>
</dbReference>
<protein>
    <submittedName>
        <fullName evidence="1">Uncharacterized protein</fullName>
    </submittedName>
</protein>
<keyword evidence="2" id="KW-1185">Reference proteome</keyword>
<sequence length="61" mass="6732">MLKLLGDESVRHLANSFDGFDELSSAESDSARLIQGLERLGPRLRLALGEMVHPDEARPLT</sequence>
<organism evidence="1 2">
    <name type="scientific">Micromonospora sediminicola</name>
    <dbReference type="NCBI Taxonomy" id="946078"/>
    <lineage>
        <taxon>Bacteria</taxon>
        <taxon>Bacillati</taxon>
        <taxon>Actinomycetota</taxon>
        <taxon>Actinomycetes</taxon>
        <taxon>Micromonosporales</taxon>
        <taxon>Micromonosporaceae</taxon>
        <taxon>Micromonospora</taxon>
    </lineage>
</organism>
<evidence type="ECO:0000313" key="1">
    <source>
        <dbReference type="EMBL" id="SBT68209.1"/>
    </source>
</evidence>
<name>A0A1A9BGX0_9ACTN</name>
<accession>A0A1A9BGX0</accession>